<protein>
    <submittedName>
        <fullName evidence="1">Uncharacterized protein</fullName>
    </submittedName>
</protein>
<organism evidence="1 2">
    <name type="scientific">Thalassoglobus neptunius</name>
    <dbReference type="NCBI Taxonomy" id="1938619"/>
    <lineage>
        <taxon>Bacteria</taxon>
        <taxon>Pseudomonadati</taxon>
        <taxon>Planctomycetota</taxon>
        <taxon>Planctomycetia</taxon>
        <taxon>Planctomycetales</taxon>
        <taxon>Planctomycetaceae</taxon>
        <taxon>Thalassoglobus</taxon>
    </lineage>
</organism>
<keyword evidence="2" id="KW-1185">Reference proteome</keyword>
<dbReference type="EMBL" id="SIHI01000013">
    <property type="protein sequence ID" value="TWT51544.1"/>
    <property type="molecule type" value="Genomic_DNA"/>
</dbReference>
<evidence type="ECO:0000313" key="1">
    <source>
        <dbReference type="EMBL" id="TWT51544.1"/>
    </source>
</evidence>
<dbReference type="Proteomes" id="UP000317243">
    <property type="component" value="Unassembled WGS sequence"/>
</dbReference>
<comment type="caution">
    <text evidence="1">The sequence shown here is derived from an EMBL/GenBank/DDBJ whole genome shotgun (WGS) entry which is preliminary data.</text>
</comment>
<name>A0A5C5WL82_9PLAN</name>
<evidence type="ECO:0000313" key="2">
    <source>
        <dbReference type="Proteomes" id="UP000317243"/>
    </source>
</evidence>
<proteinExistence type="predicted"/>
<reference evidence="1 2" key="1">
    <citation type="submission" date="2019-02" db="EMBL/GenBank/DDBJ databases">
        <title>Deep-cultivation of Planctomycetes and their phenomic and genomic characterization uncovers novel biology.</title>
        <authorList>
            <person name="Wiegand S."/>
            <person name="Jogler M."/>
            <person name="Boedeker C."/>
            <person name="Pinto D."/>
            <person name="Vollmers J."/>
            <person name="Rivas-Marin E."/>
            <person name="Kohn T."/>
            <person name="Peeters S.H."/>
            <person name="Heuer A."/>
            <person name="Rast P."/>
            <person name="Oberbeckmann S."/>
            <person name="Bunk B."/>
            <person name="Jeske O."/>
            <person name="Meyerdierks A."/>
            <person name="Storesund J.E."/>
            <person name="Kallscheuer N."/>
            <person name="Luecker S."/>
            <person name="Lage O.M."/>
            <person name="Pohl T."/>
            <person name="Merkel B.J."/>
            <person name="Hornburger P."/>
            <person name="Mueller R.-W."/>
            <person name="Bruemmer F."/>
            <person name="Labrenz M."/>
            <person name="Spormann A.M."/>
            <person name="Op Den Camp H."/>
            <person name="Overmann J."/>
            <person name="Amann R."/>
            <person name="Jetten M.S.M."/>
            <person name="Mascher T."/>
            <person name="Medema M.H."/>
            <person name="Devos D.P."/>
            <person name="Kaster A.-K."/>
            <person name="Ovreas L."/>
            <person name="Rohde M."/>
            <person name="Galperin M.Y."/>
            <person name="Jogler C."/>
        </authorList>
    </citation>
    <scope>NUCLEOTIDE SEQUENCE [LARGE SCALE GENOMIC DNA]</scope>
    <source>
        <strain evidence="1 2">KOR42</strain>
    </source>
</reference>
<dbReference type="AlphaFoldDB" id="A0A5C5WL82"/>
<sequence length="75" mass="8438">MSNSDQLTDQRVLSLDDQDSAYEIISSDEVDRVVEVLEDLMTRVKSENIRSILDEAADEIYSLVYSEEHADADAA</sequence>
<gene>
    <name evidence="1" type="ORF">KOR42_35920</name>
</gene>
<accession>A0A5C5WL82</accession>
<dbReference type="RefSeq" id="WP_146511032.1">
    <property type="nucleotide sequence ID" value="NZ_SIHI01000013.1"/>
</dbReference>
<dbReference type="OrthoDB" id="215514at2"/>